<dbReference type="VEuPathDB" id="FungiDB:MCYG_05448"/>
<organism evidence="1 2">
    <name type="scientific">Arthroderma otae (strain ATCC MYA-4605 / CBS 113480)</name>
    <name type="common">Microsporum canis</name>
    <dbReference type="NCBI Taxonomy" id="554155"/>
    <lineage>
        <taxon>Eukaryota</taxon>
        <taxon>Fungi</taxon>
        <taxon>Dikarya</taxon>
        <taxon>Ascomycota</taxon>
        <taxon>Pezizomycotina</taxon>
        <taxon>Eurotiomycetes</taxon>
        <taxon>Eurotiomycetidae</taxon>
        <taxon>Onygenales</taxon>
        <taxon>Arthrodermataceae</taxon>
        <taxon>Microsporum</taxon>
    </lineage>
</organism>
<gene>
    <name evidence="1" type="ORF">MCYG_05448</name>
</gene>
<evidence type="ECO:0000313" key="2">
    <source>
        <dbReference type="Proteomes" id="UP000002035"/>
    </source>
</evidence>
<dbReference type="Proteomes" id="UP000002035">
    <property type="component" value="Unassembled WGS sequence"/>
</dbReference>
<dbReference type="AlphaFoldDB" id="C5FRX6"/>
<dbReference type="OMA" id="HAFRIYV"/>
<dbReference type="GeneID" id="9224265"/>
<keyword evidence="2" id="KW-1185">Reference proteome</keyword>
<evidence type="ECO:0000313" key="1">
    <source>
        <dbReference type="EMBL" id="EEQ32629.1"/>
    </source>
</evidence>
<accession>C5FRX6</accession>
<sequence>MASESLHISNNQMACGETINICVGNDSFTIHENLIKESSPFLCSLLRRKKPGDTYVLNIPEEYNTAVQFYANWVYRRVIPSAAGSELELRKESMTLAKAYVVGKRFEDSGFQNAVVDRVIERAKGTFDKKQILPDAEAIQFTYQNVKKCSKFKVLLVDLYASHAISGYFCKPASSKYPKLFLIEVLSAVADMQFTGRMSPTNGSKKNACERYHHHSSDAAYC</sequence>
<name>C5FRX6_ARTOC</name>
<proteinExistence type="predicted"/>
<dbReference type="HOGENOM" id="CLU_109429_0_0_1"/>
<dbReference type="eggNOG" id="ENOG502RQU5">
    <property type="taxonomic scope" value="Eukaryota"/>
</dbReference>
<dbReference type="RefSeq" id="XP_002845579.1">
    <property type="nucleotide sequence ID" value="XM_002845533.1"/>
</dbReference>
<protein>
    <recommendedName>
        <fullName evidence="3">BTB domain-containing protein</fullName>
    </recommendedName>
</protein>
<evidence type="ECO:0008006" key="3">
    <source>
        <dbReference type="Google" id="ProtNLM"/>
    </source>
</evidence>
<dbReference type="EMBL" id="DS995705">
    <property type="protein sequence ID" value="EEQ32629.1"/>
    <property type="molecule type" value="Genomic_DNA"/>
</dbReference>
<reference evidence="2" key="1">
    <citation type="journal article" date="2012" name="MBio">
        <title>Comparative genome analysis of Trichophyton rubrum and related dermatophytes reveals candidate genes involved in infection.</title>
        <authorList>
            <person name="Martinez D.A."/>
            <person name="Oliver B.G."/>
            <person name="Graeser Y."/>
            <person name="Goldberg J.M."/>
            <person name="Li W."/>
            <person name="Martinez-Rossi N.M."/>
            <person name="Monod M."/>
            <person name="Shelest E."/>
            <person name="Barton R.C."/>
            <person name="Birch E."/>
            <person name="Brakhage A.A."/>
            <person name="Chen Z."/>
            <person name="Gurr S.J."/>
            <person name="Heiman D."/>
            <person name="Heitman J."/>
            <person name="Kosti I."/>
            <person name="Rossi A."/>
            <person name="Saif S."/>
            <person name="Samalova M."/>
            <person name="Saunders C.W."/>
            <person name="Shea T."/>
            <person name="Summerbell R.C."/>
            <person name="Xu J."/>
            <person name="Young S."/>
            <person name="Zeng Q."/>
            <person name="Birren B.W."/>
            <person name="Cuomo C.A."/>
            <person name="White T.C."/>
        </authorList>
    </citation>
    <scope>NUCLEOTIDE SEQUENCE [LARGE SCALE GENOMIC DNA]</scope>
    <source>
        <strain evidence="2">ATCC MYA-4605 / CBS 113480</strain>
    </source>
</reference>
<dbReference type="STRING" id="554155.C5FRX6"/>
<dbReference type="OrthoDB" id="1022638at2759"/>